<evidence type="ECO:0000313" key="1">
    <source>
        <dbReference type="EMBL" id="GGY13285.1"/>
    </source>
</evidence>
<name>A0A918P219_9NEIS</name>
<protein>
    <submittedName>
        <fullName evidence="1">Uncharacterized protein</fullName>
    </submittedName>
</protein>
<keyword evidence="2" id="KW-1185">Reference proteome</keyword>
<gene>
    <name evidence="1" type="ORF">GCM10011289_15710</name>
</gene>
<evidence type="ECO:0000313" key="2">
    <source>
        <dbReference type="Proteomes" id="UP000645257"/>
    </source>
</evidence>
<dbReference type="AlphaFoldDB" id="A0A918P219"/>
<comment type="caution">
    <text evidence="1">The sequence shown here is derived from an EMBL/GenBank/DDBJ whole genome shotgun (WGS) entry which is preliminary data.</text>
</comment>
<reference evidence="1" key="1">
    <citation type="journal article" date="2014" name="Int. J. Syst. Evol. Microbiol.">
        <title>Complete genome sequence of Corynebacterium casei LMG S-19264T (=DSM 44701T), isolated from a smear-ripened cheese.</title>
        <authorList>
            <consortium name="US DOE Joint Genome Institute (JGI-PGF)"/>
            <person name="Walter F."/>
            <person name="Albersmeier A."/>
            <person name="Kalinowski J."/>
            <person name="Ruckert C."/>
        </authorList>
    </citation>
    <scope>NUCLEOTIDE SEQUENCE</scope>
    <source>
        <strain evidence="1">KCTC 32182</strain>
    </source>
</reference>
<accession>A0A918P219</accession>
<proteinExistence type="predicted"/>
<dbReference type="EMBL" id="BMYX01000007">
    <property type="protein sequence ID" value="GGY13285.1"/>
    <property type="molecule type" value="Genomic_DNA"/>
</dbReference>
<dbReference type="Proteomes" id="UP000645257">
    <property type="component" value="Unassembled WGS sequence"/>
</dbReference>
<organism evidence="1 2">
    <name type="scientific">Paludibacterium paludis</name>
    <dbReference type="NCBI Taxonomy" id="1225769"/>
    <lineage>
        <taxon>Bacteria</taxon>
        <taxon>Pseudomonadati</taxon>
        <taxon>Pseudomonadota</taxon>
        <taxon>Betaproteobacteria</taxon>
        <taxon>Neisseriales</taxon>
        <taxon>Chromobacteriaceae</taxon>
        <taxon>Paludibacterium</taxon>
    </lineage>
</organism>
<sequence>MASPLKYRITIINCGEDAPYSSTEPTPIADDEPLQVGRDFFEKLAPDAQATLFRVVSQSHFHLINAAIERNDQKKAHELIASLKSQFPEWAIEGMGAVEDRLRRMSDVPDRK</sequence>
<reference evidence="1" key="2">
    <citation type="submission" date="2020-09" db="EMBL/GenBank/DDBJ databases">
        <authorList>
            <person name="Sun Q."/>
            <person name="Kim S."/>
        </authorList>
    </citation>
    <scope>NUCLEOTIDE SEQUENCE</scope>
    <source>
        <strain evidence="1">KCTC 32182</strain>
    </source>
</reference>